<evidence type="ECO:0000256" key="9">
    <source>
        <dbReference type="RuleBase" id="RU363036"/>
    </source>
</evidence>
<dbReference type="Gene3D" id="1.10.240.10">
    <property type="entry name" value="Tyrosyl-Transfer RNA Synthetase"/>
    <property type="match status" value="1"/>
</dbReference>
<evidence type="ECO:0000256" key="4">
    <source>
        <dbReference type="ARBA" id="ARBA00022840"/>
    </source>
</evidence>
<dbReference type="EC" id="6.1.1.2" evidence="8"/>
<dbReference type="PANTHER" id="PTHR43766:SF1">
    <property type="entry name" value="TRYPTOPHAN--TRNA LIGASE, MITOCHONDRIAL"/>
    <property type="match status" value="1"/>
</dbReference>
<evidence type="ECO:0000256" key="8">
    <source>
        <dbReference type="HAMAP-Rule" id="MF_00140"/>
    </source>
</evidence>
<dbReference type="PROSITE" id="PS00178">
    <property type="entry name" value="AA_TRNA_LIGASE_I"/>
    <property type="match status" value="1"/>
</dbReference>
<comment type="subcellular location">
    <subcellularLocation>
        <location evidence="8">Cytoplasm</location>
    </subcellularLocation>
</comment>
<dbReference type="HAMAP" id="MF_00140_B">
    <property type="entry name" value="Trp_tRNA_synth_B"/>
    <property type="match status" value="1"/>
</dbReference>
<dbReference type="CDD" id="cd00806">
    <property type="entry name" value="TrpRS_core"/>
    <property type="match status" value="1"/>
</dbReference>
<dbReference type="AlphaFoldDB" id="A0A1G2FDW4"/>
<feature type="binding site" evidence="8">
    <location>
        <begin position="18"/>
        <end position="19"/>
    </location>
    <ligand>
        <name>ATP</name>
        <dbReference type="ChEBI" id="CHEBI:30616"/>
    </ligand>
</feature>
<reference evidence="10 11" key="1">
    <citation type="journal article" date="2016" name="Nat. Commun.">
        <title>Thousands of microbial genomes shed light on interconnected biogeochemical processes in an aquifer system.</title>
        <authorList>
            <person name="Anantharaman K."/>
            <person name="Brown C.T."/>
            <person name="Hug L.A."/>
            <person name="Sharon I."/>
            <person name="Castelle C.J."/>
            <person name="Probst A.J."/>
            <person name="Thomas B.C."/>
            <person name="Singh A."/>
            <person name="Wilkins M.J."/>
            <person name="Karaoz U."/>
            <person name="Brodie E.L."/>
            <person name="Williams K.H."/>
            <person name="Hubbard S.S."/>
            <person name="Banfield J.F."/>
        </authorList>
    </citation>
    <scope>NUCLEOTIDE SEQUENCE [LARGE SCALE GENOMIC DNA]</scope>
</reference>
<dbReference type="PANTHER" id="PTHR43766">
    <property type="entry name" value="TRYPTOPHAN--TRNA LIGASE, MITOCHONDRIAL"/>
    <property type="match status" value="1"/>
</dbReference>
<feature type="binding site" evidence="8">
    <location>
        <position position="134"/>
    </location>
    <ligand>
        <name>L-tryptophan</name>
        <dbReference type="ChEBI" id="CHEBI:57912"/>
    </ligand>
</feature>
<dbReference type="InterPro" id="IPR024109">
    <property type="entry name" value="Trp-tRNA-ligase_bac-type"/>
</dbReference>
<feature type="binding site" evidence="8">
    <location>
        <begin position="146"/>
        <end position="148"/>
    </location>
    <ligand>
        <name>ATP</name>
        <dbReference type="ChEBI" id="CHEBI:30616"/>
    </ligand>
</feature>
<evidence type="ECO:0000256" key="3">
    <source>
        <dbReference type="ARBA" id="ARBA00022741"/>
    </source>
</evidence>
<dbReference type="EMBL" id="MHNB01000029">
    <property type="protein sequence ID" value="OGZ36245.1"/>
    <property type="molecule type" value="Genomic_DNA"/>
</dbReference>
<dbReference type="Gene3D" id="3.40.50.620">
    <property type="entry name" value="HUPs"/>
    <property type="match status" value="1"/>
</dbReference>
<evidence type="ECO:0000313" key="11">
    <source>
        <dbReference type="Proteomes" id="UP000177061"/>
    </source>
</evidence>
<evidence type="ECO:0000256" key="2">
    <source>
        <dbReference type="ARBA" id="ARBA00022598"/>
    </source>
</evidence>
<dbReference type="InterPro" id="IPR002305">
    <property type="entry name" value="aa-tRNA-synth_Ic"/>
</dbReference>
<keyword evidence="3 8" id="KW-0547">Nucleotide-binding</keyword>
<dbReference type="GO" id="GO:0005829">
    <property type="term" value="C:cytosol"/>
    <property type="evidence" value="ECO:0007669"/>
    <property type="project" value="TreeGrafter"/>
</dbReference>
<evidence type="ECO:0000256" key="5">
    <source>
        <dbReference type="ARBA" id="ARBA00022917"/>
    </source>
</evidence>
<dbReference type="GO" id="GO:0004830">
    <property type="term" value="F:tryptophan-tRNA ligase activity"/>
    <property type="evidence" value="ECO:0007669"/>
    <property type="project" value="UniProtKB-UniRule"/>
</dbReference>
<evidence type="ECO:0000256" key="7">
    <source>
        <dbReference type="ARBA" id="ARBA00049929"/>
    </source>
</evidence>
<dbReference type="PRINTS" id="PR01039">
    <property type="entry name" value="TRNASYNTHTRP"/>
</dbReference>
<dbReference type="InterPro" id="IPR050203">
    <property type="entry name" value="Trp-tRNA_synthetase"/>
</dbReference>
<feature type="binding site" evidence="8">
    <location>
        <begin position="194"/>
        <end position="198"/>
    </location>
    <ligand>
        <name>ATP</name>
        <dbReference type="ChEBI" id="CHEBI:30616"/>
    </ligand>
</feature>
<dbReference type="FunFam" id="1.10.240.10:FF:000002">
    <property type="entry name" value="Tryptophan--tRNA ligase"/>
    <property type="match status" value="1"/>
</dbReference>
<sequence length="328" mass="37271">MQKRIFSGVAPSGVIHLGNYLGAIRNWLELQDKYRSIFCVVDEHALTIHQPPKKLKEKILEVAAIYLAAGLNPKKSTIFIQSQVPAHAELCWILNTIAKIPELERMTQFKEKSQEHRQEVNFGLLDYPVLMAADILLYQTDLVPVGQDQKQHVELTRTLARRFNKIYGKTLTIPQPLIKKQGAKIMGLDNPLKKMSKSALNPYNYIALIDSPEIIRDKIKKAVTDSGKDIKYDPQNKPAISNLLTIYSLLANQSIKSLEARYRDSGYADFKNDLAEEIIKSLDPFQKKYRRLIKKPDDLKKVLAEGALKANKIAQKTIKEVKNKIGLI</sequence>
<dbReference type="Proteomes" id="UP000177061">
    <property type="component" value="Unassembled WGS sequence"/>
</dbReference>
<feature type="short sequence motif" description="'HIGH' region" evidence="8">
    <location>
        <begin position="11"/>
        <end position="19"/>
    </location>
</feature>
<keyword evidence="6 8" id="KW-0030">Aminoacyl-tRNA synthetase</keyword>
<proteinExistence type="inferred from homology"/>
<comment type="caution">
    <text evidence="10">The sequence shown here is derived from an EMBL/GenBank/DDBJ whole genome shotgun (WGS) entry which is preliminary data.</text>
</comment>
<dbReference type="InterPro" id="IPR014729">
    <property type="entry name" value="Rossmann-like_a/b/a_fold"/>
</dbReference>
<dbReference type="GO" id="GO:0005524">
    <property type="term" value="F:ATP binding"/>
    <property type="evidence" value="ECO:0007669"/>
    <property type="project" value="UniProtKB-UniRule"/>
</dbReference>
<evidence type="ECO:0000256" key="1">
    <source>
        <dbReference type="ARBA" id="ARBA00005594"/>
    </source>
</evidence>
<gene>
    <name evidence="8" type="primary">trpS</name>
    <name evidence="10" type="ORF">A3J64_00340</name>
</gene>
<dbReference type="InterPro" id="IPR001412">
    <property type="entry name" value="aa-tRNA-synth_I_CS"/>
</dbReference>
<comment type="catalytic activity">
    <reaction evidence="7 8">
        <text>tRNA(Trp) + L-tryptophan + ATP = L-tryptophyl-tRNA(Trp) + AMP + diphosphate + H(+)</text>
        <dbReference type="Rhea" id="RHEA:24080"/>
        <dbReference type="Rhea" id="RHEA-COMP:9671"/>
        <dbReference type="Rhea" id="RHEA-COMP:9705"/>
        <dbReference type="ChEBI" id="CHEBI:15378"/>
        <dbReference type="ChEBI" id="CHEBI:30616"/>
        <dbReference type="ChEBI" id="CHEBI:33019"/>
        <dbReference type="ChEBI" id="CHEBI:57912"/>
        <dbReference type="ChEBI" id="CHEBI:78442"/>
        <dbReference type="ChEBI" id="CHEBI:78535"/>
        <dbReference type="ChEBI" id="CHEBI:456215"/>
        <dbReference type="EC" id="6.1.1.2"/>
    </reaction>
</comment>
<dbReference type="GO" id="GO:0006436">
    <property type="term" value="P:tryptophanyl-tRNA aminoacylation"/>
    <property type="evidence" value="ECO:0007669"/>
    <property type="project" value="UniProtKB-UniRule"/>
</dbReference>
<feature type="short sequence motif" description="'KMSKS' region" evidence="8">
    <location>
        <begin position="194"/>
        <end position="198"/>
    </location>
</feature>
<keyword evidence="8" id="KW-0963">Cytoplasm</keyword>
<accession>A0A1G2FDW4</accession>
<comment type="function">
    <text evidence="8">Catalyzes the attachment of tryptophan to tRNA(Trp).</text>
</comment>
<name>A0A1G2FDW4_9BACT</name>
<dbReference type="STRING" id="1801997.A3J64_00340"/>
<evidence type="ECO:0000256" key="6">
    <source>
        <dbReference type="ARBA" id="ARBA00023146"/>
    </source>
</evidence>
<dbReference type="Pfam" id="PF00579">
    <property type="entry name" value="tRNA-synt_1b"/>
    <property type="match status" value="1"/>
</dbReference>
<keyword evidence="2 8" id="KW-0436">Ligase</keyword>
<comment type="caution">
    <text evidence="8">Lacks conserved residue(s) required for the propagation of feature annotation.</text>
</comment>
<keyword evidence="4 8" id="KW-0067">ATP-binding</keyword>
<comment type="subunit">
    <text evidence="8">Homodimer.</text>
</comment>
<evidence type="ECO:0000313" key="10">
    <source>
        <dbReference type="EMBL" id="OGZ36245.1"/>
    </source>
</evidence>
<dbReference type="InterPro" id="IPR002306">
    <property type="entry name" value="Trp-tRNA-ligase"/>
</dbReference>
<comment type="similarity">
    <text evidence="1 8 9">Belongs to the class-I aminoacyl-tRNA synthetase family.</text>
</comment>
<keyword evidence="5 8" id="KW-0648">Protein biosynthesis</keyword>
<organism evidence="10 11">
    <name type="scientific">Candidatus Portnoybacteria bacterium RIFCSPHIGHO2_12_FULL_38_9</name>
    <dbReference type="NCBI Taxonomy" id="1801997"/>
    <lineage>
        <taxon>Bacteria</taxon>
        <taxon>Candidatus Portnoyibacteriota</taxon>
    </lineage>
</organism>
<feature type="binding site" evidence="8">
    <location>
        <position position="185"/>
    </location>
    <ligand>
        <name>ATP</name>
        <dbReference type="ChEBI" id="CHEBI:30616"/>
    </ligand>
</feature>
<dbReference type="SUPFAM" id="SSF52374">
    <property type="entry name" value="Nucleotidylyl transferase"/>
    <property type="match status" value="1"/>
</dbReference>
<dbReference type="NCBIfam" id="TIGR00233">
    <property type="entry name" value="trpS"/>
    <property type="match status" value="1"/>
</dbReference>
<protein>
    <recommendedName>
        <fullName evidence="8">Tryptophan--tRNA ligase</fullName>
        <ecNumber evidence="8">6.1.1.2</ecNumber>
    </recommendedName>
    <alternativeName>
        <fullName evidence="8">Tryptophanyl-tRNA synthetase</fullName>
        <shortName evidence="8">TrpRS</shortName>
    </alternativeName>
</protein>